<sequence length="64" mass="7596">MLWNKVEKELKKQNMSIYQLTIKAGLPRSNRTMYEFKYGHIKKPSFELMCKIADALNVSLDVFR</sequence>
<evidence type="ECO:0000313" key="4">
    <source>
        <dbReference type="Proteomes" id="UP001198026"/>
    </source>
</evidence>
<dbReference type="SUPFAM" id="SSF47413">
    <property type="entry name" value="lambda repressor-like DNA-binding domains"/>
    <property type="match status" value="1"/>
</dbReference>
<dbReference type="Proteomes" id="UP001217945">
    <property type="component" value="Unassembled WGS sequence"/>
</dbReference>
<gene>
    <name evidence="2" type="ORF">LMB76_07365</name>
    <name evidence="3" type="ORF">PSQ53_10420</name>
</gene>
<dbReference type="Gene3D" id="1.10.260.40">
    <property type="entry name" value="lambda repressor-like DNA-binding domains"/>
    <property type="match status" value="1"/>
</dbReference>
<evidence type="ECO:0000313" key="3">
    <source>
        <dbReference type="EMBL" id="MDD1383318.1"/>
    </source>
</evidence>
<dbReference type="GO" id="GO:0003677">
    <property type="term" value="F:DNA binding"/>
    <property type="evidence" value="ECO:0007669"/>
    <property type="project" value="InterPro"/>
</dbReference>
<evidence type="ECO:0000313" key="2">
    <source>
        <dbReference type="EMBL" id="MCC4478033.1"/>
    </source>
</evidence>
<accession>A0AAW4X6S9</accession>
<dbReference type="InterPro" id="IPR010982">
    <property type="entry name" value="Lambda_DNA-bd_dom_sf"/>
</dbReference>
<evidence type="ECO:0000259" key="1">
    <source>
        <dbReference type="PROSITE" id="PS50943"/>
    </source>
</evidence>
<name>A0AAW4X6S9_LIMRT</name>
<dbReference type="AlphaFoldDB" id="A0AAW4X6S9"/>
<reference evidence="3" key="2">
    <citation type="submission" date="2023-02" db="EMBL/GenBank/DDBJ databases">
        <title>Complete genome sequence of Limosilactobacillus reuteri SRCM217616 isolated from Bos taurus feces.</title>
        <authorList>
            <person name="Yang H.-G."/>
            <person name="Kim J.-W."/>
            <person name="Ha G.-S."/>
            <person name="Yang H.-J."/>
            <person name="Jeong D.-Y."/>
        </authorList>
    </citation>
    <scope>NUCLEOTIDE SEQUENCE</scope>
    <source>
        <strain evidence="3">SRCM217616</strain>
    </source>
</reference>
<protein>
    <submittedName>
        <fullName evidence="2">XRE family transcriptional regulator</fullName>
    </submittedName>
</protein>
<dbReference type="PROSITE" id="PS50943">
    <property type="entry name" value="HTH_CROC1"/>
    <property type="match status" value="1"/>
</dbReference>
<dbReference type="Pfam" id="PF13443">
    <property type="entry name" value="HTH_26"/>
    <property type="match status" value="1"/>
</dbReference>
<comment type="caution">
    <text evidence="2">The sequence shown here is derived from an EMBL/GenBank/DDBJ whole genome shotgun (WGS) entry which is preliminary data.</text>
</comment>
<feature type="domain" description="HTH cro/C1-type" evidence="1">
    <location>
        <begin position="42"/>
        <end position="63"/>
    </location>
</feature>
<organism evidence="2 4">
    <name type="scientific">Limosilactobacillus reuteri</name>
    <name type="common">Lactobacillus reuteri</name>
    <dbReference type="NCBI Taxonomy" id="1598"/>
    <lineage>
        <taxon>Bacteria</taxon>
        <taxon>Bacillati</taxon>
        <taxon>Bacillota</taxon>
        <taxon>Bacilli</taxon>
        <taxon>Lactobacillales</taxon>
        <taxon>Lactobacillaceae</taxon>
        <taxon>Limosilactobacillus</taxon>
    </lineage>
</organism>
<dbReference type="Proteomes" id="UP001198026">
    <property type="component" value="Unassembled WGS sequence"/>
</dbReference>
<dbReference type="CDD" id="cd00093">
    <property type="entry name" value="HTH_XRE"/>
    <property type="match status" value="1"/>
</dbReference>
<proteinExistence type="predicted"/>
<dbReference type="EMBL" id="JAJGWB010000134">
    <property type="protein sequence ID" value="MCC4478033.1"/>
    <property type="molecule type" value="Genomic_DNA"/>
</dbReference>
<reference evidence="2" key="1">
    <citation type="submission" date="2021-10" db="EMBL/GenBank/DDBJ databases">
        <title>Evolutionary history and lifestyle of the vertebrate symbiont Limosilactobacillus reuteri.</title>
        <authorList>
            <person name="Zheng J."/>
            <person name="Li F."/>
            <person name="Gaenzle M."/>
            <person name="Walter J."/>
        </authorList>
    </citation>
    <scope>NUCLEOTIDE SEQUENCE</scope>
    <source>
        <strain evidence="2">GQ_1_3_1</strain>
    </source>
</reference>
<dbReference type="InterPro" id="IPR001387">
    <property type="entry name" value="Cro/C1-type_HTH"/>
</dbReference>
<dbReference type="EMBL" id="JAQTKT010000001">
    <property type="protein sequence ID" value="MDD1383318.1"/>
    <property type="molecule type" value="Genomic_DNA"/>
</dbReference>
<dbReference type="RefSeq" id="WP_191990000.1">
    <property type="nucleotide sequence ID" value="NZ_CANCWL010000007.1"/>
</dbReference>